<sequence>MVTVGDKILIEKLESAVNWRKWKMLIQLLLKKHCLIDIVFGKSVKPIEPDIDREKWESNDADAMLYIPTTLGEEPSTLLMTCSNIATHVAKLQRYFAKLNDSLLQQNESKFSDRVLIERILSTLGPAFHRTIKTLIENLRNIEQRDNVELQKTREEMGNSKRGCYQTYL</sequence>
<name>A0AAN7Q7D5_9COLE</name>
<protein>
    <submittedName>
        <fullName evidence="1">Uncharacterized protein</fullName>
    </submittedName>
</protein>
<comment type="caution">
    <text evidence="1">The sequence shown here is derived from an EMBL/GenBank/DDBJ whole genome shotgun (WGS) entry which is preliminary data.</text>
</comment>
<keyword evidence="2" id="KW-1185">Reference proteome</keyword>
<dbReference type="EMBL" id="JARPUR010000002">
    <property type="protein sequence ID" value="KAK4882230.1"/>
    <property type="molecule type" value="Genomic_DNA"/>
</dbReference>
<accession>A0AAN7Q7D5</accession>
<evidence type="ECO:0000313" key="1">
    <source>
        <dbReference type="EMBL" id="KAK4882230.1"/>
    </source>
</evidence>
<dbReference type="Proteomes" id="UP001353858">
    <property type="component" value="Unassembled WGS sequence"/>
</dbReference>
<evidence type="ECO:0000313" key="2">
    <source>
        <dbReference type="Proteomes" id="UP001353858"/>
    </source>
</evidence>
<dbReference type="AlphaFoldDB" id="A0AAN7Q7D5"/>
<reference evidence="2" key="1">
    <citation type="submission" date="2023-01" db="EMBL/GenBank/DDBJ databases">
        <title>Key to firefly adult light organ development and bioluminescence: homeobox transcription factors regulate luciferase expression and transportation to peroxisome.</title>
        <authorList>
            <person name="Fu X."/>
        </authorList>
    </citation>
    <scope>NUCLEOTIDE SEQUENCE [LARGE SCALE GENOMIC DNA]</scope>
</reference>
<gene>
    <name evidence="1" type="ORF">RN001_005549</name>
</gene>
<organism evidence="1 2">
    <name type="scientific">Aquatica leii</name>
    <dbReference type="NCBI Taxonomy" id="1421715"/>
    <lineage>
        <taxon>Eukaryota</taxon>
        <taxon>Metazoa</taxon>
        <taxon>Ecdysozoa</taxon>
        <taxon>Arthropoda</taxon>
        <taxon>Hexapoda</taxon>
        <taxon>Insecta</taxon>
        <taxon>Pterygota</taxon>
        <taxon>Neoptera</taxon>
        <taxon>Endopterygota</taxon>
        <taxon>Coleoptera</taxon>
        <taxon>Polyphaga</taxon>
        <taxon>Elateriformia</taxon>
        <taxon>Elateroidea</taxon>
        <taxon>Lampyridae</taxon>
        <taxon>Luciolinae</taxon>
        <taxon>Aquatica</taxon>
    </lineage>
</organism>
<proteinExistence type="predicted"/>